<dbReference type="PROSITE" id="PS51155">
    <property type="entry name" value="CHIT_BIND_RR_2"/>
    <property type="match status" value="1"/>
</dbReference>
<dbReference type="FunCoup" id="E9G2R3">
    <property type="interactions" value="143"/>
</dbReference>
<dbReference type="PANTHER" id="PTHR12236:SF75">
    <property type="entry name" value="CUTICULAR PROTEIN 62BB, ISOFORM A"/>
    <property type="match status" value="1"/>
</dbReference>
<dbReference type="PANTHER" id="PTHR12236">
    <property type="entry name" value="STRUCTURAL CONTITUENT OF CUTICLE"/>
    <property type="match status" value="1"/>
</dbReference>
<protein>
    <submittedName>
        <fullName evidence="3">Uncharacterized protein</fullName>
    </submittedName>
</protein>
<dbReference type="AlphaFoldDB" id="E9G2R3"/>
<dbReference type="InParanoid" id="E9G2R3"/>
<dbReference type="STRING" id="6669.E9G2R3"/>
<sequence>IQSDGDYNFEYSVNNLPTGDVKSHEETRLNGVVTGYYMMLEADGTIRKVNYTADAENGFRATVSKLPVPINK</sequence>
<feature type="non-terminal residue" evidence="3">
    <location>
        <position position="1"/>
    </location>
</feature>
<evidence type="ECO:0000256" key="2">
    <source>
        <dbReference type="PROSITE-ProRule" id="PRU00497"/>
    </source>
</evidence>
<dbReference type="OrthoDB" id="7427568at2759"/>
<dbReference type="EMBL" id="GL732530">
    <property type="protein sequence ID" value="EFX86466.1"/>
    <property type="molecule type" value="Genomic_DNA"/>
</dbReference>
<dbReference type="Proteomes" id="UP000000305">
    <property type="component" value="Unassembled WGS sequence"/>
</dbReference>
<dbReference type="InterPro" id="IPR000618">
    <property type="entry name" value="Insect_cuticle"/>
</dbReference>
<keyword evidence="4" id="KW-1185">Reference proteome</keyword>
<dbReference type="PRINTS" id="PR00947">
    <property type="entry name" value="CUTICLE"/>
</dbReference>
<proteinExistence type="predicted"/>
<name>E9G2R3_DAPPU</name>
<dbReference type="PROSITE" id="PS00233">
    <property type="entry name" value="CHIT_BIND_RR_1"/>
    <property type="match status" value="1"/>
</dbReference>
<accession>E9G2R3</accession>
<organism evidence="3 4">
    <name type="scientific">Daphnia pulex</name>
    <name type="common">Water flea</name>
    <dbReference type="NCBI Taxonomy" id="6669"/>
    <lineage>
        <taxon>Eukaryota</taxon>
        <taxon>Metazoa</taxon>
        <taxon>Ecdysozoa</taxon>
        <taxon>Arthropoda</taxon>
        <taxon>Crustacea</taxon>
        <taxon>Branchiopoda</taxon>
        <taxon>Diplostraca</taxon>
        <taxon>Cladocera</taxon>
        <taxon>Anomopoda</taxon>
        <taxon>Daphniidae</taxon>
        <taxon>Daphnia</taxon>
    </lineage>
</organism>
<evidence type="ECO:0000313" key="3">
    <source>
        <dbReference type="EMBL" id="EFX86466.1"/>
    </source>
</evidence>
<evidence type="ECO:0000313" key="4">
    <source>
        <dbReference type="Proteomes" id="UP000000305"/>
    </source>
</evidence>
<dbReference type="OMA" id="FNYDPHP"/>
<gene>
    <name evidence="3" type="ORF">DAPPUDRAFT_44737</name>
</gene>
<reference evidence="3 4" key="1">
    <citation type="journal article" date="2011" name="Science">
        <title>The ecoresponsive genome of Daphnia pulex.</title>
        <authorList>
            <person name="Colbourne J.K."/>
            <person name="Pfrender M.E."/>
            <person name="Gilbert D."/>
            <person name="Thomas W.K."/>
            <person name="Tucker A."/>
            <person name="Oakley T.H."/>
            <person name="Tokishita S."/>
            <person name="Aerts A."/>
            <person name="Arnold G.J."/>
            <person name="Basu M.K."/>
            <person name="Bauer D.J."/>
            <person name="Caceres C.E."/>
            <person name="Carmel L."/>
            <person name="Casola C."/>
            <person name="Choi J.H."/>
            <person name="Detter J.C."/>
            <person name="Dong Q."/>
            <person name="Dusheyko S."/>
            <person name="Eads B.D."/>
            <person name="Frohlich T."/>
            <person name="Geiler-Samerotte K.A."/>
            <person name="Gerlach D."/>
            <person name="Hatcher P."/>
            <person name="Jogdeo S."/>
            <person name="Krijgsveld J."/>
            <person name="Kriventseva E.V."/>
            <person name="Kultz D."/>
            <person name="Laforsch C."/>
            <person name="Lindquist E."/>
            <person name="Lopez J."/>
            <person name="Manak J.R."/>
            <person name="Muller J."/>
            <person name="Pangilinan J."/>
            <person name="Patwardhan R.P."/>
            <person name="Pitluck S."/>
            <person name="Pritham E.J."/>
            <person name="Rechtsteiner A."/>
            <person name="Rho M."/>
            <person name="Rogozin I.B."/>
            <person name="Sakarya O."/>
            <person name="Salamov A."/>
            <person name="Schaack S."/>
            <person name="Shapiro H."/>
            <person name="Shiga Y."/>
            <person name="Skalitzky C."/>
            <person name="Smith Z."/>
            <person name="Souvorov A."/>
            <person name="Sung W."/>
            <person name="Tang Z."/>
            <person name="Tsuchiya D."/>
            <person name="Tu H."/>
            <person name="Vos H."/>
            <person name="Wang M."/>
            <person name="Wolf Y.I."/>
            <person name="Yamagata H."/>
            <person name="Yamada T."/>
            <person name="Ye Y."/>
            <person name="Shaw J.R."/>
            <person name="Andrews J."/>
            <person name="Crease T.J."/>
            <person name="Tang H."/>
            <person name="Lucas S.M."/>
            <person name="Robertson H.M."/>
            <person name="Bork P."/>
            <person name="Koonin E.V."/>
            <person name="Zdobnov E.M."/>
            <person name="Grigoriev I.V."/>
            <person name="Lynch M."/>
            <person name="Boore J.L."/>
        </authorList>
    </citation>
    <scope>NUCLEOTIDE SEQUENCE [LARGE SCALE GENOMIC DNA]</scope>
</reference>
<dbReference type="PhylomeDB" id="E9G2R3"/>
<dbReference type="Pfam" id="PF00379">
    <property type="entry name" value="Chitin_bind_4"/>
    <property type="match status" value="1"/>
</dbReference>
<dbReference type="InterPro" id="IPR051217">
    <property type="entry name" value="Insect_Cuticle_Struc_Prot"/>
</dbReference>
<keyword evidence="1 2" id="KW-0193">Cuticle</keyword>
<dbReference type="HOGENOM" id="CLU_075165_6_2_1"/>
<evidence type="ECO:0000256" key="1">
    <source>
        <dbReference type="ARBA" id="ARBA00022460"/>
    </source>
</evidence>
<dbReference type="GO" id="GO:0042302">
    <property type="term" value="F:structural constituent of cuticle"/>
    <property type="evidence" value="ECO:0007669"/>
    <property type="project" value="UniProtKB-UniRule"/>
</dbReference>
<dbReference type="eggNOG" id="ENOG502S3ZN">
    <property type="taxonomic scope" value="Eukaryota"/>
</dbReference>
<dbReference type="KEGG" id="dpx:DAPPUDRAFT_44737"/>
<dbReference type="InterPro" id="IPR031311">
    <property type="entry name" value="CHIT_BIND_RR_consensus"/>
</dbReference>